<keyword evidence="2" id="KW-0732">Signal</keyword>
<feature type="chain" id="PRO_5046903493" description="Carbohydrate-binding domain-containing protein" evidence="2">
    <location>
        <begin position="28"/>
        <end position="564"/>
    </location>
</feature>
<keyword evidence="4" id="KW-1185">Reference proteome</keyword>
<evidence type="ECO:0008006" key="5">
    <source>
        <dbReference type="Google" id="ProtNLM"/>
    </source>
</evidence>
<feature type="compositionally biased region" description="Low complexity" evidence="1">
    <location>
        <begin position="339"/>
        <end position="351"/>
    </location>
</feature>
<dbReference type="EMBL" id="JAUSSU010000005">
    <property type="protein sequence ID" value="MDQ0113341.1"/>
    <property type="molecule type" value="Genomic_DNA"/>
</dbReference>
<dbReference type="Pfam" id="PF14262">
    <property type="entry name" value="Cthe_2159"/>
    <property type="match status" value="1"/>
</dbReference>
<accession>A0ABT9U122</accession>
<evidence type="ECO:0000256" key="1">
    <source>
        <dbReference type="SAM" id="MobiDB-lite"/>
    </source>
</evidence>
<feature type="signal peptide" evidence="2">
    <location>
        <begin position="1"/>
        <end position="27"/>
    </location>
</feature>
<feature type="compositionally biased region" description="Gly residues" evidence="1">
    <location>
        <begin position="530"/>
        <end position="546"/>
    </location>
</feature>
<dbReference type="InterPro" id="IPR025584">
    <property type="entry name" value="Cthe_2159"/>
</dbReference>
<dbReference type="PROSITE" id="PS51257">
    <property type="entry name" value="PROKAR_LIPOPROTEIN"/>
    <property type="match status" value="1"/>
</dbReference>
<organism evidence="3 4">
    <name type="scientific">Paenibacillus harenae</name>
    <dbReference type="NCBI Taxonomy" id="306543"/>
    <lineage>
        <taxon>Bacteria</taxon>
        <taxon>Bacillati</taxon>
        <taxon>Bacillota</taxon>
        <taxon>Bacilli</taxon>
        <taxon>Bacillales</taxon>
        <taxon>Paenibacillaceae</taxon>
        <taxon>Paenibacillus</taxon>
    </lineage>
</organism>
<reference evidence="3 4" key="1">
    <citation type="submission" date="2023-07" db="EMBL/GenBank/DDBJ databases">
        <title>Sorghum-associated microbial communities from plants grown in Nebraska, USA.</title>
        <authorList>
            <person name="Schachtman D."/>
        </authorList>
    </citation>
    <scope>NUCLEOTIDE SEQUENCE [LARGE SCALE GENOMIC DNA]</scope>
    <source>
        <strain evidence="3 4">CC482</strain>
    </source>
</reference>
<proteinExistence type="predicted"/>
<evidence type="ECO:0000313" key="4">
    <source>
        <dbReference type="Proteomes" id="UP001229346"/>
    </source>
</evidence>
<comment type="caution">
    <text evidence="3">The sequence shown here is derived from an EMBL/GenBank/DDBJ whole genome shotgun (WGS) entry which is preliminary data.</text>
</comment>
<name>A0ABT9U122_PAEHA</name>
<protein>
    <recommendedName>
        <fullName evidence="5">Carbohydrate-binding domain-containing protein</fullName>
    </recommendedName>
</protein>
<evidence type="ECO:0000256" key="2">
    <source>
        <dbReference type="SAM" id="SignalP"/>
    </source>
</evidence>
<gene>
    <name evidence="3" type="ORF">J2T15_002782</name>
</gene>
<sequence>MKQPWKMKLGAILLCAAMMTACSSNSAANTGSVASDTPATTDTAEAGGSTTVELAGVDLTQEVEYEADDAYTDWSTASYTTIALSGTSSSIDGDGATADGDTITITAAGTYVISGKLEEGQIVVNVKDDGVARLVLNGADIHNSNSSAIYVQEAGKTIISLQEGTENTVSDGETYVFPDAATDEPNAAIFSHDDLTLNGTGKLTVQGNFNNGITSKDKLKMTGGTISIEAADDGLMGRDLVAVQDGSVTIKSEGDAVKTTYDTDNTKGYVIIEGGAINIEAGDDGIHSESAIAIAGGKVDITQSNEGIEAPTIAISGGDTSVVSTDDGINVAGGDSETAAEAPPGSGAASSNKLVISGGTLSVDSQGDGLDANGSIEMSGGTVIVNGPTNSGNGSLDYDGTFVMTGGFIVSAGSSGMVQATADTSTQPGILMTFTQAQQAGTLVHLEDSEGNAIMTFEPAKSYQAVFVSSPDLKQNGSYTLYSGGKSTGTATNGLYEGGSYEGGTKVVTFENATIVTWVNESGVTEAQSGMGGPGGRGFGGGGGGRGGDRMPPDGEVPQEAPAQ</sequence>
<dbReference type="Proteomes" id="UP001229346">
    <property type="component" value="Unassembled WGS sequence"/>
</dbReference>
<feature type="region of interest" description="Disordered" evidence="1">
    <location>
        <begin position="330"/>
        <end position="353"/>
    </location>
</feature>
<feature type="region of interest" description="Disordered" evidence="1">
    <location>
        <begin position="525"/>
        <end position="564"/>
    </location>
</feature>
<dbReference type="RefSeq" id="WP_307204519.1">
    <property type="nucleotide sequence ID" value="NZ_JAUSSU010000005.1"/>
</dbReference>
<evidence type="ECO:0000313" key="3">
    <source>
        <dbReference type="EMBL" id="MDQ0113341.1"/>
    </source>
</evidence>